<name>A0ABY5TKV4_9GAMM</name>
<keyword evidence="1" id="KW-0812">Transmembrane</keyword>
<keyword evidence="1" id="KW-0472">Membrane</keyword>
<gene>
    <name evidence="2" type="primary">pilV</name>
    <name evidence="2" type="ORF">NYF23_10265</name>
</gene>
<evidence type="ECO:0000313" key="3">
    <source>
        <dbReference type="Proteomes" id="UP001059934"/>
    </source>
</evidence>
<feature type="transmembrane region" description="Helical" evidence="1">
    <location>
        <begin position="31"/>
        <end position="53"/>
    </location>
</feature>
<dbReference type="NCBIfam" id="TIGR02532">
    <property type="entry name" value="IV_pilin_GFxxxE"/>
    <property type="match status" value="1"/>
</dbReference>
<dbReference type="Proteomes" id="UP001059934">
    <property type="component" value="Chromosome"/>
</dbReference>
<evidence type="ECO:0000256" key="1">
    <source>
        <dbReference type="SAM" id="Phobius"/>
    </source>
</evidence>
<keyword evidence="1" id="KW-1133">Transmembrane helix</keyword>
<accession>A0ABY5TKV4</accession>
<evidence type="ECO:0000313" key="2">
    <source>
        <dbReference type="EMBL" id="UVW34397.1"/>
    </source>
</evidence>
<sequence length="209" mass="22062">MPAGMTSSQFKVGAFGSRSQDSRARNSSRGFSIIEVLITLLVFAVGLLGYASLQNRAQKAQLEVYQRVYALNLVDYMVDQIRSNPLAQGCYGLATTEVGTGFSGSYSCSSYGTTETQAQVVDAVNEWSDLLKGAGEVMGGASVGGLLNARGCIVYDSVNESYSISVVWQGLVETIAPTSTNCGATGYGGASSKLRRAVTYVVRTPTLDS</sequence>
<reference evidence="2" key="1">
    <citation type="submission" date="2022-08" db="EMBL/GenBank/DDBJ databases">
        <title>Catabolic pathway analysis in culturable SAR92 clade bacteria reveals their overlooked roles in DMSP degradation in coastal seas.</title>
        <authorList>
            <person name="He X."/>
            <person name="Zhang X."/>
            <person name="Zhang Y."/>
        </authorList>
    </citation>
    <scope>NUCLEOTIDE SEQUENCE</scope>
    <source>
        <strain evidence="2">H455</strain>
    </source>
</reference>
<protein>
    <submittedName>
        <fullName evidence="2">Type IV pilus modification protein PilV</fullName>
    </submittedName>
</protein>
<proteinExistence type="predicted"/>
<dbReference type="NCBIfam" id="TIGR02523">
    <property type="entry name" value="type_IV_pilV"/>
    <property type="match status" value="1"/>
</dbReference>
<dbReference type="InterPro" id="IPR013362">
    <property type="entry name" value="Pilus_4_PilV"/>
</dbReference>
<dbReference type="InterPro" id="IPR012902">
    <property type="entry name" value="N_methyl_site"/>
</dbReference>
<dbReference type="EMBL" id="CP103416">
    <property type="protein sequence ID" value="UVW34397.1"/>
    <property type="molecule type" value="Genomic_DNA"/>
</dbReference>
<dbReference type="Pfam" id="PF07963">
    <property type="entry name" value="N_methyl"/>
    <property type="match status" value="1"/>
</dbReference>
<organism evidence="2 3">
    <name type="scientific">SAR92 clade bacterium H455</name>
    <dbReference type="NCBI Taxonomy" id="2974818"/>
    <lineage>
        <taxon>Bacteria</taxon>
        <taxon>Pseudomonadati</taxon>
        <taxon>Pseudomonadota</taxon>
        <taxon>Gammaproteobacteria</taxon>
        <taxon>Cellvibrionales</taxon>
        <taxon>Porticoccaceae</taxon>
        <taxon>SAR92 clade</taxon>
    </lineage>
</organism>
<keyword evidence="3" id="KW-1185">Reference proteome</keyword>